<dbReference type="InterPro" id="IPR001434">
    <property type="entry name" value="OmcB-like_DUF11"/>
</dbReference>
<feature type="compositionally biased region" description="Polar residues" evidence="1">
    <location>
        <begin position="861"/>
        <end position="885"/>
    </location>
</feature>
<dbReference type="PROSITE" id="PS51820">
    <property type="entry name" value="PA14"/>
    <property type="match status" value="1"/>
</dbReference>
<evidence type="ECO:0000313" key="4">
    <source>
        <dbReference type="Proteomes" id="UP000317646"/>
    </source>
</evidence>
<organism evidence="3 4">
    <name type="scientific">Hymenobacter nivis</name>
    <dbReference type="NCBI Taxonomy" id="1850093"/>
    <lineage>
        <taxon>Bacteria</taxon>
        <taxon>Pseudomonadati</taxon>
        <taxon>Bacteroidota</taxon>
        <taxon>Cytophagia</taxon>
        <taxon>Cytophagales</taxon>
        <taxon>Hymenobacteraceae</taxon>
        <taxon>Hymenobacter</taxon>
    </lineage>
</organism>
<dbReference type="Pfam" id="PF17963">
    <property type="entry name" value="Big_9"/>
    <property type="match status" value="3"/>
</dbReference>
<gene>
    <name evidence="3" type="ORF">EAH73_14225</name>
</gene>
<dbReference type="InterPro" id="IPR037524">
    <property type="entry name" value="PA14/GLEYA"/>
</dbReference>
<dbReference type="InterPro" id="IPR026444">
    <property type="entry name" value="Secre_tail"/>
</dbReference>
<evidence type="ECO:0000256" key="1">
    <source>
        <dbReference type="SAM" id="MobiDB-lite"/>
    </source>
</evidence>
<keyword evidence="4" id="KW-1185">Reference proteome</keyword>
<comment type="caution">
    <text evidence="3">The sequence shown here is derived from an EMBL/GenBank/DDBJ whole genome shotgun (WGS) entry which is preliminary data.</text>
</comment>
<sequence>MTLNFGNNGPNTAQDFTRTVTLPAGLGTNVTVTGGNYNNATGAVAFTTPPTTLANAASANVTVTIPTVPATLSSITVATTIGTSNSQGSDTGDNSATSTVTVVPVSCGQPSYLDNTTSYNGLTAEYYVGDISNQTAAQIATFFSNTSPLRRTDGAVNFSTDGTTSGTFNAGSVSANGQQLTARYRGSVYLRAGTYTFETNSDDASYLWVGPAAQAATPVFPANYPSTTAGPVTISGATAASNSLFIGNGGGHGPRNSTGNFTAAADGLYDLQLLYSNGGGGGSVQLLYALGAGIAGGNAAFAVVPSSVLCAGPSAANAAPVATSTTNAVVQNGGGAVALSPGLSGADASPGSLVYYDIVTLPAAEQGVLALNGTAVTAGQGLTPAQAAALTFNPVVSFRGNASFTFSVTDNQGRTSSAAATYTIPVTGPNRFVTYSDNNSLAVNTSVNASVILNDDNPDASISFTATVVTQPTHGAVTLNADGGYVYTPNPNYVGKDSFTYQICQTNTVPACSNVSPVNLNIYDPNLVCISGTGPNLLINPSFASGNTGFVSGYNFVARPAAKVTASPNGLYPEGTYAVGNDANYYHGDFQGTGRTGAGDNFMIVNGDANIQRVYAQTVNVLPNRYYTFSVYANSVNPGSPAQLGFVINNESTSVVTTLDGTTNFVQLSDVWFSGTNTTATFEIRDVNRVKGGNDFGLDDVYFGTCSKTLLVDNITAPAISKGAAATTIPALTGTSTGGPTLASFTIQTLPDAASGVLALNGVAVKAGDLISLTNANKLTFNPTGGFTGAQAIFTYSATDNFGAGSDNIGTYIIPLDVPLLAIDDAITTAVGVPVTFNVTDNDRRGAANSPISPATVDLQPGTSGSQEKSVTVTGGTASVDNQGRVTFTPNPGFTGTALIPYTVKDNSGATSNQATLVVQVVSQLDLATTITSPATGGTVTAGQAVTIAGTTANNSPTGTGNVSAVQQLQLPANLTGTPTFTRNGASVAATYDKATGLVVFPALALAPSASATFGVTFAAPGTGPLTATASVNNGGSDVNLVNNVAAITLAITPQFDLATTLTGPASATAGTLATYTVVTANNGPSPATGAQQTVQLPINLAGVFATNGGTYDKGTGVVTFPALNLASGQAQTNSVSFSPSANFSPSAQVTPNTNGAGDPVIANNTAYLNGATSSTAVAVAAPATTDRANLYVTVTGPSQVAPAATAAYTVTQGNNGPSAAAGVQTQVSLPTGLGTSGFTVNNTAGTLSTDKTVITFGTNGTYTVATGLLVLPSLMGNQASGATPQSYAISLLAPAAGPSMAITASVRATTPDLVPANNVATAETEIRPLADLATTLSRVEGGTAATGPALTAGQLVTYAVQTVNNSANAAQNVLQTVALPAGIPVTSLQFNGLIGTLSNSVITFGNGTTYNVNSGLLTLPTLPTLAGNAVLTNTLSFAVPATSGSLQAVASISSPSADGTPANNTASVSNPVTGLQDLAIALSGPAQAVQGNSVFYTVTATNNGTSAIGTQTTTVQLIPNLLAAGFTVNGATGTLNNGVISFGTNGANGTYTVATGLLALPATAVGAPGTGTTTAVQFTVPTTTSAVNTVQLDIAAVVTGTNESDLLNNAAVLSTPTINSTLGNVNLATTITPSLSGPQSVGTTASYTVVTTNANANGTTAAQNVSQVLSLPSGLDPATLRVNNISGAYNANGLVTYSSPTGSVISYDPATGALVFPVVASLGRGASISNTVSFPLPVNGPVAVTATSSSNNPDPVLTNNTVSSAPIPVTSAATVAFGISGPATTTATNTVSYTLAATNNGPAPATDLGMTVTLPAGVTSYTLNGVAKTGSGTITIYGGAGTTVPAGQSVTNVIAFTAPAGTFTVNGAVSNSNSPTGAATATGSVTTTQANLAPVANDVANTKQGPQGNTGSGMLLSAISGTDADGSVSKYIITSLPTTGVLKLGGNDVALNQDITLANVANLTFTPASGFVGNAFFTYTATDNAGAVSAPATYTIPVAQDLSSVYTPTNPKGGATPYQNGDVLANVFDANSGAYNNATPQAVTDTGIRSATLTSGTLPGATLNPVTGVVTVTNRALLRTGSYPVTITTVDANGGTNTNTFTVIIGANPLPVELAAFTATAVGNRDAVLAWATASEKNNDHFDVERSLDGTAFVKIGQVKGQGSTSSATDYALTDANVAAKATGTVYYRLRQVDADGTASLSPVRSVSFTQVGPLAIGLYPNPAVASTQLDLSQLPAGTYQVSVVDMTGRSVLSASLAGAQLHTLDLAKLASGSYVVQVRGTATDGTAVSLTKRLVKE</sequence>
<dbReference type="NCBIfam" id="TIGR04183">
    <property type="entry name" value="Por_Secre_tail"/>
    <property type="match status" value="1"/>
</dbReference>
<evidence type="ECO:0000313" key="3">
    <source>
        <dbReference type="EMBL" id="TPG65605.1"/>
    </source>
</evidence>
<proteinExistence type="predicted"/>
<dbReference type="Gene3D" id="2.60.40.3440">
    <property type="match status" value="1"/>
</dbReference>
<protein>
    <submittedName>
        <fullName evidence="3">T9SS C-terminal target domain-containing protein</fullName>
    </submittedName>
</protein>
<dbReference type="Gene3D" id="2.60.40.2810">
    <property type="match status" value="2"/>
</dbReference>
<name>A0A502GVE3_9BACT</name>
<dbReference type="Pfam" id="PF18962">
    <property type="entry name" value="Por_Secre_tail"/>
    <property type="match status" value="1"/>
</dbReference>
<feature type="region of interest" description="Disordered" evidence="1">
    <location>
        <begin position="844"/>
        <end position="885"/>
    </location>
</feature>
<dbReference type="Pfam" id="PF01345">
    <property type="entry name" value="DUF11"/>
    <property type="match status" value="3"/>
</dbReference>
<accession>A0A502GVE3</accession>
<reference evidence="3 4" key="1">
    <citation type="journal article" date="2019" name="Environ. Microbiol.">
        <title>Species interactions and distinct microbial communities in high Arctic permafrost affected cryosols are associated with the CH4 and CO2 gas fluxes.</title>
        <authorList>
            <person name="Altshuler I."/>
            <person name="Hamel J."/>
            <person name="Turney S."/>
            <person name="Magnuson E."/>
            <person name="Levesque R."/>
            <person name="Greer C."/>
            <person name="Whyte L.G."/>
        </authorList>
    </citation>
    <scope>NUCLEOTIDE SEQUENCE [LARGE SCALE GENOMIC DNA]</scope>
    <source>
        <strain evidence="3 4">S9.2P</strain>
    </source>
</reference>
<dbReference type="Proteomes" id="UP000317646">
    <property type="component" value="Unassembled WGS sequence"/>
</dbReference>
<evidence type="ECO:0000259" key="2">
    <source>
        <dbReference type="PROSITE" id="PS51820"/>
    </source>
</evidence>
<feature type="domain" description="PA14" evidence="2">
    <location>
        <begin position="117"/>
        <end position="308"/>
    </location>
</feature>
<dbReference type="EMBL" id="RCYZ01000005">
    <property type="protein sequence ID" value="TPG65605.1"/>
    <property type="molecule type" value="Genomic_DNA"/>
</dbReference>